<sequence length="108" mass="12953">MQYRSHLDDLQDTFPHDNNQYRQQQHTPYNDPKAQYRTAMNVPQTPMGYPMVPTMSFHDLSMRLQRVEQDLAHLRQVQAEQRVEITELRRRNVRGGKIGKYTPRVMRI</sequence>
<accession>A0A5C3NN21</accession>
<protein>
    <submittedName>
        <fullName evidence="2">Uncharacterized protein</fullName>
    </submittedName>
</protein>
<proteinExistence type="predicted"/>
<dbReference type="EMBL" id="ML212561">
    <property type="protein sequence ID" value="TFK78402.1"/>
    <property type="molecule type" value="Genomic_DNA"/>
</dbReference>
<dbReference type="InParanoid" id="A0A5C3NN21"/>
<feature type="region of interest" description="Disordered" evidence="1">
    <location>
        <begin position="1"/>
        <end position="32"/>
    </location>
</feature>
<keyword evidence="3" id="KW-1185">Reference proteome</keyword>
<name>A0A5C3NN21_9APHY</name>
<organism evidence="2 3">
    <name type="scientific">Polyporus arcularius HHB13444</name>
    <dbReference type="NCBI Taxonomy" id="1314778"/>
    <lineage>
        <taxon>Eukaryota</taxon>
        <taxon>Fungi</taxon>
        <taxon>Dikarya</taxon>
        <taxon>Basidiomycota</taxon>
        <taxon>Agaricomycotina</taxon>
        <taxon>Agaricomycetes</taxon>
        <taxon>Polyporales</taxon>
        <taxon>Polyporaceae</taxon>
        <taxon>Polyporus</taxon>
    </lineage>
</organism>
<evidence type="ECO:0000256" key="1">
    <source>
        <dbReference type="SAM" id="MobiDB-lite"/>
    </source>
</evidence>
<gene>
    <name evidence="2" type="ORF">K466DRAFT_607021</name>
</gene>
<dbReference type="Proteomes" id="UP000308197">
    <property type="component" value="Unassembled WGS sequence"/>
</dbReference>
<reference evidence="2 3" key="1">
    <citation type="journal article" date="2019" name="Nat. Ecol. Evol.">
        <title>Megaphylogeny resolves global patterns of mushroom evolution.</title>
        <authorList>
            <person name="Varga T."/>
            <person name="Krizsan K."/>
            <person name="Foldi C."/>
            <person name="Dima B."/>
            <person name="Sanchez-Garcia M."/>
            <person name="Sanchez-Ramirez S."/>
            <person name="Szollosi G.J."/>
            <person name="Szarkandi J.G."/>
            <person name="Papp V."/>
            <person name="Albert L."/>
            <person name="Andreopoulos W."/>
            <person name="Angelini C."/>
            <person name="Antonin V."/>
            <person name="Barry K.W."/>
            <person name="Bougher N.L."/>
            <person name="Buchanan P."/>
            <person name="Buyck B."/>
            <person name="Bense V."/>
            <person name="Catcheside P."/>
            <person name="Chovatia M."/>
            <person name="Cooper J."/>
            <person name="Damon W."/>
            <person name="Desjardin D."/>
            <person name="Finy P."/>
            <person name="Geml J."/>
            <person name="Haridas S."/>
            <person name="Hughes K."/>
            <person name="Justo A."/>
            <person name="Karasinski D."/>
            <person name="Kautmanova I."/>
            <person name="Kiss B."/>
            <person name="Kocsube S."/>
            <person name="Kotiranta H."/>
            <person name="LaButti K.M."/>
            <person name="Lechner B.E."/>
            <person name="Liimatainen K."/>
            <person name="Lipzen A."/>
            <person name="Lukacs Z."/>
            <person name="Mihaltcheva S."/>
            <person name="Morgado L.N."/>
            <person name="Niskanen T."/>
            <person name="Noordeloos M.E."/>
            <person name="Ohm R.A."/>
            <person name="Ortiz-Santana B."/>
            <person name="Ovrebo C."/>
            <person name="Racz N."/>
            <person name="Riley R."/>
            <person name="Savchenko A."/>
            <person name="Shiryaev A."/>
            <person name="Soop K."/>
            <person name="Spirin V."/>
            <person name="Szebenyi C."/>
            <person name="Tomsovsky M."/>
            <person name="Tulloss R.E."/>
            <person name="Uehling J."/>
            <person name="Grigoriev I.V."/>
            <person name="Vagvolgyi C."/>
            <person name="Papp T."/>
            <person name="Martin F.M."/>
            <person name="Miettinen O."/>
            <person name="Hibbett D.S."/>
            <person name="Nagy L.G."/>
        </authorList>
    </citation>
    <scope>NUCLEOTIDE SEQUENCE [LARGE SCALE GENOMIC DNA]</scope>
    <source>
        <strain evidence="2 3">HHB13444</strain>
    </source>
</reference>
<feature type="compositionally biased region" description="Polar residues" evidence="1">
    <location>
        <begin position="16"/>
        <end position="28"/>
    </location>
</feature>
<dbReference type="AlphaFoldDB" id="A0A5C3NN21"/>
<evidence type="ECO:0000313" key="3">
    <source>
        <dbReference type="Proteomes" id="UP000308197"/>
    </source>
</evidence>
<evidence type="ECO:0000313" key="2">
    <source>
        <dbReference type="EMBL" id="TFK78402.1"/>
    </source>
</evidence>